<name>A0A8T0HMK1_CERPU</name>
<proteinExistence type="predicted"/>
<evidence type="ECO:0000313" key="4">
    <source>
        <dbReference type="Proteomes" id="UP000822688"/>
    </source>
</evidence>
<comment type="caution">
    <text evidence="3">The sequence shown here is derived from an EMBL/GenBank/DDBJ whole genome shotgun (WGS) entry which is preliminary data.</text>
</comment>
<evidence type="ECO:0000313" key="3">
    <source>
        <dbReference type="EMBL" id="KAG0572110.1"/>
    </source>
</evidence>
<keyword evidence="2" id="KW-0812">Transmembrane</keyword>
<reference evidence="3" key="1">
    <citation type="submission" date="2020-06" db="EMBL/GenBank/DDBJ databases">
        <title>WGS assembly of Ceratodon purpureus strain R40.</title>
        <authorList>
            <person name="Carey S.B."/>
            <person name="Jenkins J."/>
            <person name="Shu S."/>
            <person name="Lovell J.T."/>
            <person name="Sreedasyam A."/>
            <person name="Maumus F."/>
            <person name="Tiley G.P."/>
            <person name="Fernandez-Pozo N."/>
            <person name="Barry K."/>
            <person name="Chen C."/>
            <person name="Wang M."/>
            <person name="Lipzen A."/>
            <person name="Daum C."/>
            <person name="Saski C.A."/>
            <person name="Payton A.C."/>
            <person name="Mcbreen J.C."/>
            <person name="Conrad R.E."/>
            <person name="Kollar L.M."/>
            <person name="Olsson S."/>
            <person name="Huttunen S."/>
            <person name="Landis J.B."/>
            <person name="Wickett N.J."/>
            <person name="Johnson M.G."/>
            <person name="Rensing S.A."/>
            <person name="Grimwood J."/>
            <person name="Schmutz J."/>
            <person name="Mcdaniel S.F."/>
        </authorList>
    </citation>
    <scope>NUCLEOTIDE SEQUENCE</scope>
    <source>
        <strain evidence="3">R40</strain>
    </source>
</reference>
<dbReference type="EMBL" id="CM026426">
    <property type="protein sequence ID" value="KAG0572110.1"/>
    <property type="molecule type" value="Genomic_DNA"/>
</dbReference>
<feature type="coiled-coil region" evidence="1">
    <location>
        <begin position="43"/>
        <end position="112"/>
    </location>
</feature>
<dbReference type="Proteomes" id="UP000822688">
    <property type="component" value="Chromosome V"/>
</dbReference>
<evidence type="ECO:0000256" key="1">
    <source>
        <dbReference type="SAM" id="Coils"/>
    </source>
</evidence>
<accession>A0A8T0HMK1</accession>
<feature type="transmembrane region" description="Helical" evidence="2">
    <location>
        <begin position="188"/>
        <end position="212"/>
    </location>
</feature>
<keyword evidence="1" id="KW-0175">Coiled coil</keyword>
<gene>
    <name evidence="3" type="ORF">KC19_VG069200</name>
</gene>
<evidence type="ECO:0000256" key="2">
    <source>
        <dbReference type="SAM" id="Phobius"/>
    </source>
</evidence>
<organism evidence="3 4">
    <name type="scientific">Ceratodon purpureus</name>
    <name type="common">Fire moss</name>
    <name type="synonym">Dicranum purpureum</name>
    <dbReference type="NCBI Taxonomy" id="3225"/>
    <lineage>
        <taxon>Eukaryota</taxon>
        <taxon>Viridiplantae</taxon>
        <taxon>Streptophyta</taxon>
        <taxon>Embryophyta</taxon>
        <taxon>Bryophyta</taxon>
        <taxon>Bryophytina</taxon>
        <taxon>Bryopsida</taxon>
        <taxon>Dicranidae</taxon>
        <taxon>Pseudoditrichales</taxon>
        <taxon>Ditrichaceae</taxon>
        <taxon>Ceratodon</taxon>
    </lineage>
</organism>
<dbReference type="AlphaFoldDB" id="A0A8T0HMK1"/>
<keyword evidence="4" id="KW-1185">Reference proteome</keyword>
<keyword evidence="2" id="KW-0472">Membrane</keyword>
<keyword evidence="2" id="KW-1133">Transmembrane helix</keyword>
<sequence length="216" mass="25247">MMQVPEEIEDPEGYCMLKIEKIEAIHGSLRQSVQMGHMKPDRAEALKNKFEDLREALRKKFATERKLAAERSELEFEKQQQEAKLETYRKEAKRDEETIAIIREDAEEADAEAIMAVDRCEKALVETEELKTMRINYKQKIVEIEHEFFVGLEPVVARLKQEMKVEEEGIKDAVGKIAQSVKEVWLRMYILGTQTLQFITIAIWPINLIILLRRVD</sequence>
<protein>
    <submittedName>
        <fullName evidence="3">Uncharacterized protein</fullName>
    </submittedName>
</protein>